<dbReference type="AlphaFoldDB" id="A0A1G7RLR2"/>
<dbReference type="Gene3D" id="3.40.50.2300">
    <property type="match status" value="2"/>
</dbReference>
<dbReference type="EMBL" id="FNCH01000003">
    <property type="protein sequence ID" value="SDG11623.1"/>
    <property type="molecule type" value="Genomic_DNA"/>
</dbReference>
<protein>
    <submittedName>
        <fullName evidence="2">Protein-tyrosine phosphatase</fullName>
    </submittedName>
</protein>
<evidence type="ECO:0000313" key="2">
    <source>
        <dbReference type="EMBL" id="SDG11623.1"/>
    </source>
</evidence>
<dbReference type="STRING" id="405671.SAMN05421827_103274"/>
<dbReference type="SMART" id="SM00226">
    <property type="entry name" value="LMWPc"/>
    <property type="match status" value="1"/>
</dbReference>
<organism evidence="2 3">
    <name type="scientific">Pedobacter terrae</name>
    <dbReference type="NCBI Taxonomy" id="405671"/>
    <lineage>
        <taxon>Bacteria</taxon>
        <taxon>Pseudomonadati</taxon>
        <taxon>Bacteroidota</taxon>
        <taxon>Sphingobacteriia</taxon>
        <taxon>Sphingobacteriales</taxon>
        <taxon>Sphingobacteriaceae</taxon>
        <taxon>Pedobacter</taxon>
    </lineage>
</organism>
<dbReference type="PIRSF" id="PIRSF029416">
    <property type="entry name" value="UCP029416_PTP"/>
    <property type="match status" value="1"/>
</dbReference>
<dbReference type="InterPro" id="IPR023485">
    <property type="entry name" value="Ptyr_pPase"/>
</dbReference>
<accession>A0A1G7RLR2</accession>
<dbReference type="InterPro" id="IPR016919">
    <property type="entry name" value="UCP029416_PTP"/>
</dbReference>
<proteinExistence type="predicted"/>
<dbReference type="OrthoDB" id="7210484at2"/>
<gene>
    <name evidence="2" type="ORF">SAMN05421827_103274</name>
</gene>
<reference evidence="3" key="1">
    <citation type="submission" date="2016-10" db="EMBL/GenBank/DDBJ databases">
        <authorList>
            <person name="Varghese N."/>
            <person name="Submissions S."/>
        </authorList>
    </citation>
    <scope>NUCLEOTIDE SEQUENCE [LARGE SCALE GENOMIC DNA]</scope>
    <source>
        <strain evidence="3">DSM 17933</strain>
    </source>
</reference>
<dbReference type="RefSeq" id="WP_090497901.1">
    <property type="nucleotide sequence ID" value="NZ_FNCH01000003.1"/>
</dbReference>
<sequence>MNILFVCSRNKWRSATAETMYKNHPDHQVRSAGTEPSARIKISAKLITWADMIFVMEKKHKQRITERFPKEFYEKEIITLDIPDDYQYMDEELIEEIDSKVAHYLSEPG</sequence>
<name>A0A1G7RLR2_9SPHI</name>
<evidence type="ECO:0000313" key="3">
    <source>
        <dbReference type="Proteomes" id="UP000199643"/>
    </source>
</evidence>
<keyword evidence="3" id="KW-1185">Reference proteome</keyword>
<dbReference type="SUPFAM" id="SSF52788">
    <property type="entry name" value="Phosphotyrosine protein phosphatases I"/>
    <property type="match status" value="1"/>
</dbReference>
<feature type="domain" description="Phosphotyrosine protein phosphatase I" evidence="1">
    <location>
        <begin position="1"/>
        <end position="107"/>
    </location>
</feature>
<dbReference type="InterPro" id="IPR036196">
    <property type="entry name" value="Ptyr_pPase_sf"/>
</dbReference>
<dbReference type="Proteomes" id="UP000199643">
    <property type="component" value="Unassembled WGS sequence"/>
</dbReference>
<evidence type="ECO:0000259" key="1">
    <source>
        <dbReference type="SMART" id="SM00226"/>
    </source>
</evidence>